<dbReference type="EMBL" id="AP028915">
    <property type="protein sequence ID" value="BES96468.1"/>
    <property type="molecule type" value="Genomic_DNA"/>
</dbReference>
<reference evidence="1 2" key="1">
    <citation type="submission" date="2023-09" db="EMBL/GenBank/DDBJ databases">
        <title>Nesidiocoris tenuis whole genome shotgun sequence.</title>
        <authorList>
            <person name="Shibata T."/>
            <person name="Shimoda M."/>
            <person name="Kobayashi T."/>
            <person name="Uehara T."/>
        </authorList>
    </citation>
    <scope>NUCLEOTIDE SEQUENCE [LARGE SCALE GENOMIC DNA]</scope>
    <source>
        <strain evidence="1 2">Japan</strain>
    </source>
</reference>
<protein>
    <submittedName>
        <fullName evidence="1">Uncharacterized protein</fullName>
    </submittedName>
</protein>
<keyword evidence="2" id="KW-1185">Reference proteome</keyword>
<evidence type="ECO:0000313" key="2">
    <source>
        <dbReference type="Proteomes" id="UP001307889"/>
    </source>
</evidence>
<gene>
    <name evidence="1" type="ORF">NTJ_09279</name>
</gene>
<name>A0ABN7AWT4_9HEMI</name>
<evidence type="ECO:0000313" key="1">
    <source>
        <dbReference type="EMBL" id="BES96468.1"/>
    </source>
</evidence>
<sequence>MVTRRVGIAEGTSSAECAADWVRRLPSSQQPRVKAGGAIRVREGRPSNRQPERDRNWWMLDRVGGLLHKYGDTGFEAG</sequence>
<organism evidence="1 2">
    <name type="scientific">Nesidiocoris tenuis</name>
    <dbReference type="NCBI Taxonomy" id="355587"/>
    <lineage>
        <taxon>Eukaryota</taxon>
        <taxon>Metazoa</taxon>
        <taxon>Ecdysozoa</taxon>
        <taxon>Arthropoda</taxon>
        <taxon>Hexapoda</taxon>
        <taxon>Insecta</taxon>
        <taxon>Pterygota</taxon>
        <taxon>Neoptera</taxon>
        <taxon>Paraneoptera</taxon>
        <taxon>Hemiptera</taxon>
        <taxon>Heteroptera</taxon>
        <taxon>Panheteroptera</taxon>
        <taxon>Cimicomorpha</taxon>
        <taxon>Miridae</taxon>
        <taxon>Dicyphina</taxon>
        <taxon>Nesidiocoris</taxon>
    </lineage>
</organism>
<proteinExistence type="predicted"/>
<dbReference type="Proteomes" id="UP001307889">
    <property type="component" value="Chromosome 7"/>
</dbReference>
<accession>A0ABN7AWT4</accession>